<gene>
    <name evidence="9" type="ORF">V9T40_007610</name>
</gene>
<dbReference type="GO" id="GO:0005524">
    <property type="term" value="F:ATP binding"/>
    <property type="evidence" value="ECO:0007669"/>
    <property type="project" value="UniProtKB-KW"/>
</dbReference>
<dbReference type="GO" id="GO:0006400">
    <property type="term" value="P:tRNA modification"/>
    <property type="evidence" value="ECO:0007669"/>
    <property type="project" value="TreeGrafter"/>
</dbReference>
<keyword evidence="3" id="KW-0479">Metal-binding</keyword>
<dbReference type="AlphaFoldDB" id="A0AAN9THY9"/>
<accession>A0AAN9THY9</accession>
<organism evidence="9 10">
    <name type="scientific">Parthenolecanium corni</name>
    <dbReference type="NCBI Taxonomy" id="536013"/>
    <lineage>
        <taxon>Eukaryota</taxon>
        <taxon>Metazoa</taxon>
        <taxon>Ecdysozoa</taxon>
        <taxon>Arthropoda</taxon>
        <taxon>Hexapoda</taxon>
        <taxon>Insecta</taxon>
        <taxon>Pterygota</taxon>
        <taxon>Neoptera</taxon>
        <taxon>Paraneoptera</taxon>
        <taxon>Hemiptera</taxon>
        <taxon>Sternorrhyncha</taxon>
        <taxon>Coccoidea</taxon>
        <taxon>Coccidae</taxon>
        <taxon>Parthenolecanium</taxon>
    </lineage>
</organism>
<evidence type="ECO:0000256" key="7">
    <source>
        <dbReference type="ARBA" id="ARBA00022840"/>
    </source>
</evidence>
<dbReference type="InterPro" id="IPR027417">
    <property type="entry name" value="P-loop_NTPase"/>
</dbReference>
<evidence type="ECO:0000313" key="10">
    <source>
        <dbReference type="Proteomes" id="UP001367676"/>
    </source>
</evidence>
<name>A0AAN9THY9_9HEMI</name>
<keyword evidence="4" id="KW-0547">Nucleotide-binding</keyword>
<evidence type="ECO:0000256" key="6">
    <source>
        <dbReference type="ARBA" id="ARBA00022833"/>
    </source>
</evidence>
<proteinExistence type="inferred from homology"/>
<evidence type="ECO:0000256" key="3">
    <source>
        <dbReference type="ARBA" id="ARBA00022723"/>
    </source>
</evidence>
<protein>
    <recommendedName>
        <fullName evidence="8">C2H2-type domain-containing protein</fullName>
    </recommendedName>
</protein>
<sequence length="747" mass="86468">MYVSCDIISPGVETREPVPVYATHRQLQMALIVGNRILRRQLTSSLLPAACAAICTATERFSVFAPKYYKLDWFASKKMLIVNFLDVDIFLFFIFAPLASPKKKKASSTTTTVYRGLDIASNKVTKTERGEVPHHLLDICRPTDRFTVLDFRHRTLPIIDDILKRRKLPIIVGGTDYYIESILWESLTSGPPIEADELVEKHCHVINTPQSVNKWRTFEASVRPTLDEEMFSDMASRCKTSKLETTSITVDMVTRMSDMIERLVDEFRECALGISNELNINTSMYLQTFYRLPGSSRADHTVDESQRLLSEPESFNFVDAELALLNYYLHVCLQKLVRKLVDDCDDDWRPDEMCREFLSQCWDSPAVVNVINEAVISSVDFGESLEKLCELSTSPNFLAKCHEAISVVYDNLKMITEIRTARLKLLRISDDAAMLDYMNDELYSELKLVDSKSTDFIHPNNRRKIIRALQIYFQEGISFSKFLEEQHHQKGGDGMFAPMRFPHACLLWLTCDQIILSKRLNKRVDEMMKEGLIKELEKFHEDYNVDRLKNNLKVDYTKGVFQSIGLKEFHKYLMLSPMEKSSREGQKILQHGIQYLKTATIRYSKTQYRRVSNRYIYGPPGSTVPPVFKLDCTNLEEWNEKVANVSFDIVDAYLRGEDLKELKYAPVPIEEPDESRFEEGKFTCDTCQRVFIGKYQWQAHYTSKGHRKQLYQIKVREFQKKIVALGPTIVKEPDDSIEYDEIVQLFN</sequence>
<feature type="domain" description="C2H2-type" evidence="8">
    <location>
        <begin position="684"/>
        <end position="706"/>
    </location>
</feature>
<dbReference type="InterPro" id="IPR036236">
    <property type="entry name" value="Znf_C2H2_sf"/>
</dbReference>
<evidence type="ECO:0000256" key="4">
    <source>
        <dbReference type="ARBA" id="ARBA00022741"/>
    </source>
</evidence>
<keyword evidence="6" id="KW-0862">Zinc</keyword>
<evidence type="ECO:0000256" key="1">
    <source>
        <dbReference type="ARBA" id="ARBA00005842"/>
    </source>
</evidence>
<dbReference type="InterPro" id="IPR022755">
    <property type="entry name" value="Znf_C2H2_jaz"/>
</dbReference>
<reference evidence="9 10" key="1">
    <citation type="submission" date="2024-03" db="EMBL/GenBank/DDBJ databases">
        <title>Adaptation during the transition from Ophiocordyceps entomopathogen to insect associate is accompanied by gene loss and intensified selection.</title>
        <authorList>
            <person name="Ward C.M."/>
            <person name="Onetto C.A."/>
            <person name="Borneman A.R."/>
        </authorList>
    </citation>
    <scope>NUCLEOTIDE SEQUENCE [LARGE SCALE GENOMIC DNA]</scope>
    <source>
        <strain evidence="9">AWRI1</strain>
        <tissue evidence="9">Single Adult Female</tissue>
    </source>
</reference>
<evidence type="ECO:0000259" key="8">
    <source>
        <dbReference type="PROSITE" id="PS00028"/>
    </source>
</evidence>
<evidence type="ECO:0000256" key="2">
    <source>
        <dbReference type="ARBA" id="ARBA00022679"/>
    </source>
</evidence>
<dbReference type="SUPFAM" id="SSF57667">
    <property type="entry name" value="beta-beta-alpha zinc fingers"/>
    <property type="match status" value="1"/>
</dbReference>
<dbReference type="Gene3D" id="3.40.50.300">
    <property type="entry name" value="P-loop containing nucleotide triphosphate hydrolases"/>
    <property type="match status" value="1"/>
</dbReference>
<dbReference type="GO" id="GO:0008270">
    <property type="term" value="F:zinc ion binding"/>
    <property type="evidence" value="ECO:0007669"/>
    <property type="project" value="UniProtKB-KW"/>
</dbReference>
<dbReference type="PROSITE" id="PS00028">
    <property type="entry name" value="ZINC_FINGER_C2H2_1"/>
    <property type="match status" value="1"/>
</dbReference>
<keyword evidence="7" id="KW-0067">ATP-binding</keyword>
<dbReference type="PANTHER" id="PTHR11088">
    <property type="entry name" value="TRNA DIMETHYLALLYLTRANSFERASE"/>
    <property type="match status" value="1"/>
</dbReference>
<dbReference type="InterPro" id="IPR013087">
    <property type="entry name" value="Znf_C2H2_type"/>
</dbReference>
<dbReference type="Gene3D" id="1.10.20.140">
    <property type="match status" value="1"/>
</dbReference>
<keyword evidence="10" id="KW-1185">Reference proteome</keyword>
<dbReference type="Pfam" id="PF01715">
    <property type="entry name" value="IPPT"/>
    <property type="match status" value="2"/>
</dbReference>
<comment type="caution">
    <text evidence="9">The sequence shown here is derived from an EMBL/GenBank/DDBJ whole genome shotgun (WGS) entry which is preliminary data.</text>
</comment>
<dbReference type="GO" id="GO:0052381">
    <property type="term" value="F:tRNA dimethylallyltransferase activity"/>
    <property type="evidence" value="ECO:0007669"/>
    <property type="project" value="TreeGrafter"/>
</dbReference>
<dbReference type="EMBL" id="JBBCAQ010000020">
    <property type="protein sequence ID" value="KAK7592858.1"/>
    <property type="molecule type" value="Genomic_DNA"/>
</dbReference>
<dbReference type="GO" id="GO:0005739">
    <property type="term" value="C:mitochondrion"/>
    <property type="evidence" value="ECO:0007669"/>
    <property type="project" value="TreeGrafter"/>
</dbReference>
<dbReference type="InterPro" id="IPR039657">
    <property type="entry name" value="Dimethylallyltransferase"/>
</dbReference>
<evidence type="ECO:0000256" key="5">
    <source>
        <dbReference type="ARBA" id="ARBA00022771"/>
    </source>
</evidence>
<dbReference type="Pfam" id="PF12171">
    <property type="entry name" value="zf-C2H2_jaz"/>
    <property type="match status" value="1"/>
</dbReference>
<keyword evidence="5" id="KW-0863">Zinc-finger</keyword>
<dbReference type="Proteomes" id="UP001367676">
    <property type="component" value="Unassembled WGS sequence"/>
</dbReference>
<keyword evidence="2" id="KW-0808">Transferase</keyword>
<comment type="similarity">
    <text evidence="1">Belongs to the IPP transferase family.</text>
</comment>
<evidence type="ECO:0000313" key="9">
    <source>
        <dbReference type="EMBL" id="KAK7592858.1"/>
    </source>
</evidence>
<dbReference type="PANTHER" id="PTHR11088:SF89">
    <property type="entry name" value="TRNA DIMETHYLALLYLTRANSFERASE"/>
    <property type="match status" value="1"/>
</dbReference>
<dbReference type="Gene3D" id="3.30.160.60">
    <property type="entry name" value="Classic Zinc Finger"/>
    <property type="match status" value="1"/>
</dbReference>